<dbReference type="GeneID" id="56670920"/>
<protein>
    <submittedName>
        <fullName evidence="1">Uncharacterized protein</fullName>
    </submittedName>
</protein>
<sequence length="69" mass="7932">MFFRKMTEKEKKSTEKATKVGFVFYMIALSVSSAYSFFIESGFNISFLILMVGLIVFFTSDFIFNKITG</sequence>
<dbReference type="EMBL" id="LKPO01000009">
    <property type="protein sequence ID" value="OLF94842.1"/>
    <property type="molecule type" value="Genomic_DNA"/>
</dbReference>
<name>A0A7Z0WYJ3_9BACI</name>
<comment type="caution">
    <text evidence="1">The sequence shown here is derived from an EMBL/GenBank/DDBJ whole genome shotgun (WGS) entry which is preliminary data.</text>
</comment>
<reference evidence="1 2" key="1">
    <citation type="journal article" date="2016" name="Front. Microbiol.">
        <title>High-Level Heat Resistance of Spores of Bacillus amyloliquefaciens and Bacillus licheniformis Results from the Presence of a spoVA Operon in a Tn1546 Transposon.</title>
        <authorList>
            <person name="Berendsen E.M."/>
            <person name="Koning R.A."/>
            <person name="Boekhorst J."/>
            <person name="de Jong A."/>
            <person name="Kuipers O.P."/>
            <person name="Wells-Bennik M.H."/>
        </authorList>
    </citation>
    <scope>NUCLEOTIDE SEQUENCE [LARGE SCALE GENOMIC DNA]</scope>
    <source>
        <strain evidence="1 2">B4121</strain>
    </source>
</reference>
<gene>
    <name evidence="1" type="ORF">B4121_1672</name>
</gene>
<dbReference type="Proteomes" id="UP000185604">
    <property type="component" value="Unassembled WGS sequence"/>
</dbReference>
<dbReference type="AlphaFoldDB" id="A0A7Z0WYJ3"/>
<evidence type="ECO:0000313" key="2">
    <source>
        <dbReference type="Proteomes" id="UP000185604"/>
    </source>
</evidence>
<organism evidence="1 2">
    <name type="scientific">Bacillus paralicheniformis</name>
    <dbReference type="NCBI Taxonomy" id="1648923"/>
    <lineage>
        <taxon>Bacteria</taxon>
        <taxon>Bacillati</taxon>
        <taxon>Bacillota</taxon>
        <taxon>Bacilli</taxon>
        <taxon>Bacillales</taxon>
        <taxon>Bacillaceae</taxon>
        <taxon>Bacillus</taxon>
    </lineage>
</organism>
<evidence type="ECO:0000313" key="1">
    <source>
        <dbReference type="EMBL" id="OLF94842.1"/>
    </source>
</evidence>
<proteinExistence type="predicted"/>
<dbReference type="RefSeq" id="WP_023856615.1">
    <property type="nucleotide sequence ID" value="NZ_CAOJBV010000004.1"/>
</dbReference>
<accession>A0A7Z0WYJ3</accession>